<proteinExistence type="predicted"/>
<evidence type="ECO:0008006" key="6">
    <source>
        <dbReference type="Google" id="ProtNLM"/>
    </source>
</evidence>
<feature type="domain" description="Mce/MlaD" evidence="2">
    <location>
        <begin position="42"/>
        <end position="116"/>
    </location>
</feature>
<evidence type="ECO:0000259" key="3">
    <source>
        <dbReference type="Pfam" id="PF11887"/>
    </source>
</evidence>
<dbReference type="InterPro" id="IPR052336">
    <property type="entry name" value="MlaD_Phospholipid_Transporter"/>
</dbReference>
<dbReference type="InterPro" id="IPR005693">
    <property type="entry name" value="Mce"/>
</dbReference>
<gene>
    <name evidence="4" type="ORF">FrCorBMG51_03885</name>
</gene>
<dbReference type="EMBL" id="JWIO01000004">
    <property type="protein sequence ID" value="KLL12450.1"/>
    <property type="molecule type" value="Genomic_DNA"/>
</dbReference>
<dbReference type="NCBIfam" id="TIGR00996">
    <property type="entry name" value="Mtu_fam_mce"/>
    <property type="match status" value="1"/>
</dbReference>
<dbReference type="InterPro" id="IPR024516">
    <property type="entry name" value="Mce_C"/>
</dbReference>
<keyword evidence="5" id="KW-1185">Reference proteome</keyword>
<dbReference type="Proteomes" id="UP000035425">
    <property type="component" value="Unassembled WGS sequence"/>
</dbReference>
<reference evidence="4 5" key="1">
    <citation type="submission" date="2014-12" db="EMBL/GenBank/DDBJ databases">
        <title>Frankia sp. BMG5.1 draft genome.</title>
        <authorList>
            <person name="Gtari M."/>
            <person name="Ghodhbane-Gtari F."/>
            <person name="Nouioui I."/>
            <person name="Ktari A."/>
            <person name="Hezbri K."/>
            <person name="Mimouni W."/>
            <person name="Sbissi I."/>
            <person name="Ayari A."/>
            <person name="Yamanaka T."/>
            <person name="Normand P."/>
            <person name="Tisa L.S."/>
            <person name="Boudabous A."/>
        </authorList>
    </citation>
    <scope>NUCLEOTIDE SEQUENCE [LARGE SCALE GENOMIC DNA]</scope>
    <source>
        <strain evidence="4 5">BMG5.1</strain>
    </source>
</reference>
<evidence type="ECO:0000313" key="4">
    <source>
        <dbReference type="EMBL" id="KLL12450.1"/>
    </source>
</evidence>
<dbReference type="Pfam" id="PF11887">
    <property type="entry name" value="Mce4_CUP1"/>
    <property type="match status" value="1"/>
</dbReference>
<name>A0ABR5F702_9ACTN</name>
<accession>A0ABR5F702</accession>
<feature type="compositionally biased region" description="Pro residues" evidence="1">
    <location>
        <begin position="396"/>
        <end position="409"/>
    </location>
</feature>
<evidence type="ECO:0000256" key="1">
    <source>
        <dbReference type="SAM" id="MobiDB-lite"/>
    </source>
</evidence>
<comment type="caution">
    <text evidence="4">The sequence shown here is derived from an EMBL/GenBank/DDBJ whole genome shotgun (WGS) entry which is preliminary data.</text>
</comment>
<sequence>MMRRLLCWPILAMTVGLVLTGCNYQGLNDFTLPGSEGSRPGSYEVKLEMADVGDLVPNNPVRLNDINVGTIKSIQLDGWHALVTIRLNPDVVLPANATARVGQASLLGAKYIELDRPAEGETGRLAPGSTLGLAQTGKYTGTEDLLASVALLLNGGGLANLKTITTELNRALGGREPQFRDLLTQLNTFVTGLDKQKGDIVRAIDGLDRMAGNLASYNGQIQSALDNLPPALDVLNRERINLVNTLQSLSNFGDAAHDVVSRGGDALAQNIDNLGPSLKGLADAGQSLTNSLDMIGTALFPLKTFGDVIKGDFINFYMTLDLTLGTLDRNFLTGTPFAGQLGNIEKLLAAGMGLAGQAVNPLTAPVLPNGVPGVTGPALEGGTKPVPADQRGVEPARPPAQPSPTPSPTQQPNSGLGDLLNGLLGGGTGR</sequence>
<feature type="region of interest" description="Disordered" evidence="1">
    <location>
        <begin position="373"/>
        <end position="430"/>
    </location>
</feature>
<organism evidence="4 5">
    <name type="scientific">Protofrankia coriariae</name>
    <dbReference type="NCBI Taxonomy" id="1562887"/>
    <lineage>
        <taxon>Bacteria</taxon>
        <taxon>Bacillati</taxon>
        <taxon>Actinomycetota</taxon>
        <taxon>Actinomycetes</taxon>
        <taxon>Frankiales</taxon>
        <taxon>Frankiaceae</taxon>
        <taxon>Protofrankia</taxon>
    </lineage>
</organism>
<evidence type="ECO:0000313" key="5">
    <source>
        <dbReference type="Proteomes" id="UP000035425"/>
    </source>
</evidence>
<dbReference type="PANTHER" id="PTHR33371:SF15">
    <property type="entry name" value="LIPOPROTEIN LPRN"/>
    <property type="match status" value="1"/>
</dbReference>
<evidence type="ECO:0000259" key="2">
    <source>
        <dbReference type="Pfam" id="PF02470"/>
    </source>
</evidence>
<dbReference type="InterPro" id="IPR003399">
    <property type="entry name" value="Mce/MlaD"/>
</dbReference>
<feature type="compositionally biased region" description="Low complexity" evidence="1">
    <location>
        <begin position="410"/>
        <end position="422"/>
    </location>
</feature>
<dbReference type="Pfam" id="PF02470">
    <property type="entry name" value="MlaD"/>
    <property type="match status" value="1"/>
</dbReference>
<dbReference type="PROSITE" id="PS51257">
    <property type="entry name" value="PROKAR_LIPOPROTEIN"/>
    <property type="match status" value="1"/>
</dbReference>
<dbReference type="PANTHER" id="PTHR33371">
    <property type="entry name" value="INTERMEMBRANE PHOSPHOLIPID TRANSPORT SYSTEM BINDING PROTEIN MLAD-RELATED"/>
    <property type="match status" value="1"/>
</dbReference>
<protein>
    <recommendedName>
        <fullName evidence="6">Phospholipid/cholesterol/gamma-HCH transport system substrate-binding protein</fullName>
    </recommendedName>
</protein>
<feature type="domain" description="Mammalian cell entry C-terminal" evidence="3">
    <location>
        <begin position="123"/>
        <end position="293"/>
    </location>
</feature>